<dbReference type="Proteomes" id="UP001162992">
    <property type="component" value="Chromosome 5"/>
</dbReference>
<keyword evidence="2" id="KW-1185">Reference proteome</keyword>
<accession>A0ACC2DTC2</accession>
<evidence type="ECO:0000313" key="1">
    <source>
        <dbReference type="EMBL" id="KAJ7557440.1"/>
    </source>
</evidence>
<sequence>MAASNVIIWLHGLGDTGPANAALRSFFTKPQLKSAKWHFPTAPRSPVTCNRGAVLTSWFDLPEIPITAASPSCQEDVLNAVRGVHTMIDDKVASGIDASRIFLCGFSQGGALTLASSMLYPETLAGAVVFSGWVPLDSNFIEKISPKAKKTPVFVAHGDADEVVHFAAGQAIPPILAQAGVKHEFKAFRGLGHSISPEELAHLERWLISNL</sequence>
<reference evidence="2" key="1">
    <citation type="journal article" date="2024" name="Proc. Natl. Acad. Sci. U.S.A.">
        <title>Extraordinary preservation of gene collinearity over three hundred million years revealed in homosporous lycophytes.</title>
        <authorList>
            <person name="Li C."/>
            <person name="Wickell D."/>
            <person name="Kuo L.Y."/>
            <person name="Chen X."/>
            <person name="Nie B."/>
            <person name="Liao X."/>
            <person name="Peng D."/>
            <person name="Ji J."/>
            <person name="Jenkins J."/>
            <person name="Williams M."/>
            <person name="Shu S."/>
            <person name="Plott C."/>
            <person name="Barry K."/>
            <person name="Rajasekar S."/>
            <person name="Grimwood J."/>
            <person name="Han X."/>
            <person name="Sun S."/>
            <person name="Hou Z."/>
            <person name="He W."/>
            <person name="Dai G."/>
            <person name="Sun C."/>
            <person name="Schmutz J."/>
            <person name="Leebens-Mack J.H."/>
            <person name="Li F.W."/>
            <person name="Wang L."/>
        </authorList>
    </citation>
    <scope>NUCLEOTIDE SEQUENCE [LARGE SCALE GENOMIC DNA]</scope>
    <source>
        <strain evidence="2">cv. PW_Plant_1</strain>
    </source>
</reference>
<protein>
    <submittedName>
        <fullName evidence="1">Uncharacterized protein</fullName>
    </submittedName>
</protein>
<name>A0ACC2DTC2_DIPCM</name>
<comment type="caution">
    <text evidence="1">The sequence shown here is derived from an EMBL/GenBank/DDBJ whole genome shotgun (WGS) entry which is preliminary data.</text>
</comment>
<proteinExistence type="predicted"/>
<dbReference type="EMBL" id="CM055096">
    <property type="protein sequence ID" value="KAJ7557440.1"/>
    <property type="molecule type" value="Genomic_DNA"/>
</dbReference>
<gene>
    <name evidence="1" type="ORF">O6H91_05G126800</name>
</gene>
<organism evidence="1 2">
    <name type="scientific">Diphasiastrum complanatum</name>
    <name type="common">Issler's clubmoss</name>
    <name type="synonym">Lycopodium complanatum</name>
    <dbReference type="NCBI Taxonomy" id="34168"/>
    <lineage>
        <taxon>Eukaryota</taxon>
        <taxon>Viridiplantae</taxon>
        <taxon>Streptophyta</taxon>
        <taxon>Embryophyta</taxon>
        <taxon>Tracheophyta</taxon>
        <taxon>Lycopodiopsida</taxon>
        <taxon>Lycopodiales</taxon>
        <taxon>Lycopodiaceae</taxon>
        <taxon>Lycopodioideae</taxon>
        <taxon>Diphasiastrum</taxon>
    </lineage>
</organism>
<evidence type="ECO:0000313" key="2">
    <source>
        <dbReference type="Proteomes" id="UP001162992"/>
    </source>
</evidence>